<feature type="domain" description="Glycosyl transferase family 1" evidence="1">
    <location>
        <begin position="206"/>
        <end position="354"/>
    </location>
</feature>
<dbReference type="RefSeq" id="WP_127765743.1">
    <property type="nucleotide sequence ID" value="NZ_SADE01000002.1"/>
</dbReference>
<gene>
    <name evidence="2" type="ORF">EOI86_13695</name>
</gene>
<keyword evidence="3" id="KW-1185">Reference proteome</keyword>
<dbReference type="GO" id="GO:0016757">
    <property type="term" value="F:glycosyltransferase activity"/>
    <property type="evidence" value="ECO:0007669"/>
    <property type="project" value="InterPro"/>
</dbReference>
<accession>A0A437QP97</accession>
<dbReference type="PANTHER" id="PTHR45947">
    <property type="entry name" value="SULFOQUINOVOSYL TRANSFERASE SQD2"/>
    <property type="match status" value="1"/>
</dbReference>
<dbReference type="InterPro" id="IPR050194">
    <property type="entry name" value="Glycosyltransferase_grp1"/>
</dbReference>
<name>A0A437QP97_9PROT</name>
<dbReference type="OrthoDB" id="5443996at2"/>
<dbReference type="Pfam" id="PF00534">
    <property type="entry name" value="Glycos_transf_1"/>
    <property type="match status" value="1"/>
</dbReference>
<dbReference type="EMBL" id="SADE01000002">
    <property type="protein sequence ID" value="RVU36267.1"/>
    <property type="molecule type" value="Genomic_DNA"/>
</dbReference>
<keyword evidence="2" id="KW-0808">Transferase</keyword>
<dbReference type="Gene3D" id="3.40.50.2000">
    <property type="entry name" value="Glycogen Phosphorylase B"/>
    <property type="match status" value="2"/>
</dbReference>
<comment type="caution">
    <text evidence="2">The sequence shown here is derived from an EMBL/GenBank/DDBJ whole genome shotgun (WGS) entry which is preliminary data.</text>
</comment>
<reference evidence="3" key="1">
    <citation type="submission" date="2019-01" db="EMBL/GenBank/DDBJ databases">
        <title>Gri0909 isolated from a small marine red alga.</title>
        <authorList>
            <person name="Kim J."/>
            <person name="Jeong S.E."/>
            <person name="Jeon C.O."/>
        </authorList>
    </citation>
    <scope>NUCLEOTIDE SEQUENCE [LARGE SCALE GENOMIC DNA]</scope>
    <source>
        <strain evidence="3">Gri0909</strain>
    </source>
</reference>
<evidence type="ECO:0000313" key="3">
    <source>
        <dbReference type="Proteomes" id="UP000287447"/>
    </source>
</evidence>
<organism evidence="2 3">
    <name type="scientific">Hwanghaeella grinnelliae</name>
    <dbReference type="NCBI Taxonomy" id="2500179"/>
    <lineage>
        <taxon>Bacteria</taxon>
        <taxon>Pseudomonadati</taxon>
        <taxon>Pseudomonadota</taxon>
        <taxon>Alphaproteobacteria</taxon>
        <taxon>Rhodospirillales</taxon>
        <taxon>Rhodospirillaceae</taxon>
        <taxon>Hwanghaeella</taxon>
    </lineage>
</organism>
<evidence type="ECO:0000313" key="2">
    <source>
        <dbReference type="EMBL" id="RVU36267.1"/>
    </source>
</evidence>
<dbReference type="Proteomes" id="UP000287447">
    <property type="component" value="Unassembled WGS sequence"/>
</dbReference>
<dbReference type="InterPro" id="IPR001296">
    <property type="entry name" value="Glyco_trans_1"/>
</dbReference>
<protein>
    <submittedName>
        <fullName evidence="2">Glycosyltransferase</fullName>
    </submittedName>
</protein>
<proteinExistence type="predicted"/>
<evidence type="ECO:0000259" key="1">
    <source>
        <dbReference type="Pfam" id="PF00534"/>
    </source>
</evidence>
<sequence length="384" mass="41888">MWIEFYAPMKAPTHPVPSGDRRMARLLMQVLAQGGHKVTLASSTRCWEGKGDAAAQAAIWERAALERSDLASWYERHGAPDLWFTYHLYHKAPDLIGPDLCDMFAIPYCVAEPSFAPKQEEGPWATGHAAVRKALARADAAFFLNPTDRDCVIPLLSTRCQAVDLPPFVDTAPYSAAAAAREETRARIAKAHGLDMDRPWLLAAAMMRQDVKKESYRLLADALGRVDTPDWSLVVVGDGPAREEVEAMFTGIPKSDFGQTAFLGSLSAEDLARVQAACDLAVWPSLNEAFGLGVLEAQAAGLPVVSGGNPGVANMIIDGRTGLLTEMGDAKAFAEAVAYYLRNPEARRMMGLAAAANVSCRHDMNHAQRVLFSIINTIMEEYRR</sequence>
<dbReference type="PANTHER" id="PTHR45947:SF3">
    <property type="entry name" value="SULFOQUINOVOSYL TRANSFERASE SQD2"/>
    <property type="match status" value="1"/>
</dbReference>
<dbReference type="CDD" id="cd03801">
    <property type="entry name" value="GT4_PimA-like"/>
    <property type="match status" value="1"/>
</dbReference>
<dbReference type="SUPFAM" id="SSF53756">
    <property type="entry name" value="UDP-Glycosyltransferase/glycogen phosphorylase"/>
    <property type="match status" value="1"/>
</dbReference>
<dbReference type="AlphaFoldDB" id="A0A437QP97"/>